<evidence type="ECO:0000256" key="7">
    <source>
        <dbReference type="ARBA" id="ARBA00049790"/>
    </source>
</evidence>
<comment type="catalytic activity">
    <reaction evidence="6">
        <text>a 5'-end (N(7)-methyl 5'-triphosphoguanosine)-ribonucleoside in snRNA + S-adenosyl-L-methionine = a 5'-end (N(2),N(7)-dimethyl 5'-triphosphoguanosine)-ribonucleoside in snRNA + S-adenosyl-L-homocysteine + H(+)</text>
        <dbReference type="Rhea" id="RHEA:78471"/>
        <dbReference type="Rhea" id="RHEA-COMP:19085"/>
        <dbReference type="Rhea" id="RHEA-COMP:19087"/>
        <dbReference type="ChEBI" id="CHEBI:15378"/>
        <dbReference type="ChEBI" id="CHEBI:57856"/>
        <dbReference type="ChEBI" id="CHEBI:59789"/>
        <dbReference type="ChEBI" id="CHEBI:156461"/>
        <dbReference type="ChEBI" id="CHEBI:172880"/>
    </reaction>
    <physiologicalReaction direction="left-to-right" evidence="6">
        <dbReference type="Rhea" id="RHEA:78472"/>
    </physiologicalReaction>
</comment>
<gene>
    <name evidence="8" type="primary">TGS1</name>
    <name evidence="8" type="ORF">K7432_007963</name>
</gene>
<accession>A0ABR2WSM9</accession>
<dbReference type="Pfam" id="PF09445">
    <property type="entry name" value="Methyltransf_15"/>
    <property type="match status" value="1"/>
</dbReference>
<evidence type="ECO:0000256" key="5">
    <source>
        <dbReference type="ARBA" id="ARBA00048763"/>
    </source>
</evidence>
<dbReference type="InterPro" id="IPR029063">
    <property type="entry name" value="SAM-dependent_MTases_sf"/>
</dbReference>
<comment type="catalytic activity">
    <reaction evidence="5">
        <text>a 5'-end (N(2),N(7)-dimethyl 5'-triphosphoguanosine)-ribonucleoside in snRNA + S-adenosyl-L-methionine = a 5'-end (N(2),N(2),N(7)-trimethyl 5'-triphosphoguanosine)-ribonucleoside in snRNA + S-adenosyl-L-homocysteine + H(+)</text>
        <dbReference type="Rhea" id="RHEA:78479"/>
        <dbReference type="Rhea" id="RHEA-COMP:19087"/>
        <dbReference type="Rhea" id="RHEA-COMP:19089"/>
        <dbReference type="ChEBI" id="CHEBI:15378"/>
        <dbReference type="ChEBI" id="CHEBI:57856"/>
        <dbReference type="ChEBI" id="CHEBI:59789"/>
        <dbReference type="ChEBI" id="CHEBI:167623"/>
        <dbReference type="ChEBI" id="CHEBI:172880"/>
    </reaction>
    <physiologicalReaction direction="left-to-right" evidence="5">
        <dbReference type="Rhea" id="RHEA:78480"/>
    </physiologicalReaction>
</comment>
<proteinExistence type="inferred from homology"/>
<organism evidence="8 9">
    <name type="scientific">Basidiobolus ranarum</name>
    <dbReference type="NCBI Taxonomy" id="34480"/>
    <lineage>
        <taxon>Eukaryota</taxon>
        <taxon>Fungi</taxon>
        <taxon>Fungi incertae sedis</taxon>
        <taxon>Zoopagomycota</taxon>
        <taxon>Entomophthoromycotina</taxon>
        <taxon>Basidiobolomycetes</taxon>
        <taxon>Basidiobolales</taxon>
        <taxon>Basidiobolaceae</taxon>
        <taxon>Basidiobolus</taxon>
    </lineage>
</organism>
<evidence type="ECO:0000256" key="3">
    <source>
        <dbReference type="ARBA" id="ARBA00047418"/>
    </source>
</evidence>
<dbReference type="SUPFAM" id="SSF53335">
    <property type="entry name" value="S-adenosyl-L-methionine-dependent methyltransferases"/>
    <property type="match status" value="1"/>
</dbReference>
<evidence type="ECO:0000313" key="9">
    <source>
        <dbReference type="Proteomes" id="UP001479436"/>
    </source>
</evidence>
<comment type="similarity">
    <text evidence="2">Belongs to the methyltransferase superfamily. Trimethylguanosine synthase family.</text>
</comment>
<dbReference type="PANTHER" id="PTHR14741:SF32">
    <property type="entry name" value="TRIMETHYLGUANOSINE SYNTHASE"/>
    <property type="match status" value="1"/>
</dbReference>
<evidence type="ECO:0000313" key="8">
    <source>
        <dbReference type="EMBL" id="KAK9764485.1"/>
    </source>
</evidence>
<dbReference type="EMBL" id="JASJQH010000419">
    <property type="protein sequence ID" value="KAK9764485.1"/>
    <property type="molecule type" value="Genomic_DNA"/>
</dbReference>
<comment type="catalytic activity">
    <reaction evidence="3">
        <text>a 5'-end (N(2),N(7)-dimethyl 5'-triphosphoguanosine)-ribonucleoside in snoRNA + S-adenosyl-L-methionine = a 5'-end (N(2),N(2),N(7)-trimethyl 5'-triphosphoguanosine)-ribonucleoside in snoRNA + S-adenosyl-L-homocysteine + H(+)</text>
        <dbReference type="Rhea" id="RHEA:78507"/>
        <dbReference type="Rhea" id="RHEA-COMP:19088"/>
        <dbReference type="Rhea" id="RHEA-COMP:19090"/>
        <dbReference type="ChEBI" id="CHEBI:15378"/>
        <dbReference type="ChEBI" id="CHEBI:57856"/>
        <dbReference type="ChEBI" id="CHEBI:59789"/>
        <dbReference type="ChEBI" id="CHEBI:167623"/>
        <dbReference type="ChEBI" id="CHEBI:172880"/>
    </reaction>
    <physiologicalReaction direction="left-to-right" evidence="3">
        <dbReference type="Rhea" id="RHEA:78508"/>
    </physiologicalReaction>
</comment>
<sequence>MIQILIKTSDAYVPKTLSAADSHQLLQSSEESTLPSSLKQKLQKHWNTESTFIVGTNTLQNCAWETMKDLWEHREPKSAYEPISVLILNTVYQPIDQPEPIVHEVTKLKKIEDPLEFAKNTLYTEDTIPQHLRRYWDKRYTLFSKFDEGIRMDEEGWYSVTPEKLAAHVAERCKCDVIIDAFCGVGGNTIQFAQTCKKVIAFDIDESRLECARHNARIYGVEDRIQFILGNYFDYVSEIEADVVFLSPPWGGPSYREVELFDLISMMPISTKQLFQATSLITKNIALFIPYNSNIGQLLSLPSENQHVEVESEYINNELNSVVAYFGDLAFGHC</sequence>
<evidence type="ECO:0000256" key="6">
    <source>
        <dbReference type="ARBA" id="ARBA00049075"/>
    </source>
</evidence>
<comment type="catalytic activity">
    <reaction evidence="4">
        <text>a 5'-end (N(7)-methyl 5'-triphosphoguanosine)-ribonucleoside in snoRNA + S-adenosyl-L-methionine = a 5'-end (N(2),N(7)-dimethyl 5'-triphosphoguanosine)-ribonucleoside in snoRNA + S-adenosyl-L-homocysteine + H(+)</text>
        <dbReference type="Rhea" id="RHEA:78475"/>
        <dbReference type="Rhea" id="RHEA-COMP:19086"/>
        <dbReference type="Rhea" id="RHEA-COMP:19088"/>
        <dbReference type="ChEBI" id="CHEBI:15378"/>
        <dbReference type="ChEBI" id="CHEBI:57856"/>
        <dbReference type="ChEBI" id="CHEBI:59789"/>
        <dbReference type="ChEBI" id="CHEBI:156461"/>
        <dbReference type="ChEBI" id="CHEBI:172880"/>
    </reaction>
    <physiologicalReaction direction="left-to-right" evidence="4">
        <dbReference type="Rhea" id="RHEA:78476"/>
    </physiologicalReaction>
</comment>
<evidence type="ECO:0000256" key="4">
    <source>
        <dbReference type="ARBA" id="ARBA00048740"/>
    </source>
</evidence>
<protein>
    <recommendedName>
        <fullName evidence="1">Trimethylguanosine synthase</fullName>
    </recommendedName>
    <alternativeName>
        <fullName evidence="7">Cap-specific guanine-N(2) methyltransferase</fullName>
    </alternativeName>
</protein>
<reference evidence="8 9" key="1">
    <citation type="submission" date="2023-04" db="EMBL/GenBank/DDBJ databases">
        <title>Genome of Basidiobolus ranarum AG-B5.</title>
        <authorList>
            <person name="Stajich J.E."/>
            <person name="Carter-House D."/>
            <person name="Gryganskyi A."/>
        </authorList>
    </citation>
    <scope>NUCLEOTIDE SEQUENCE [LARGE SCALE GENOMIC DNA]</scope>
    <source>
        <strain evidence="8 9">AG-B5</strain>
    </source>
</reference>
<name>A0ABR2WSM9_9FUNG</name>
<keyword evidence="9" id="KW-1185">Reference proteome</keyword>
<evidence type="ECO:0000256" key="1">
    <source>
        <dbReference type="ARBA" id="ARBA00018517"/>
    </source>
</evidence>
<dbReference type="Proteomes" id="UP001479436">
    <property type="component" value="Unassembled WGS sequence"/>
</dbReference>
<dbReference type="Gene3D" id="3.40.50.150">
    <property type="entry name" value="Vaccinia Virus protein VP39"/>
    <property type="match status" value="1"/>
</dbReference>
<evidence type="ECO:0000256" key="2">
    <source>
        <dbReference type="ARBA" id="ARBA00025783"/>
    </source>
</evidence>
<dbReference type="PANTHER" id="PTHR14741">
    <property type="entry name" value="S-ADENOSYLMETHIONINE-DEPENDENT METHYLTRANSFERASE RELATED"/>
    <property type="match status" value="1"/>
</dbReference>
<comment type="caution">
    <text evidence="8">The sequence shown here is derived from an EMBL/GenBank/DDBJ whole genome shotgun (WGS) entry which is preliminary data.</text>
</comment>
<dbReference type="InterPro" id="IPR019012">
    <property type="entry name" value="RNA_cap_Gua-N2-MeTrfase"/>
</dbReference>
<dbReference type="CDD" id="cd02440">
    <property type="entry name" value="AdoMet_MTases"/>
    <property type="match status" value="1"/>
</dbReference>